<gene>
    <name evidence="1" type="ORF">QJ521_03150</name>
</gene>
<dbReference type="Proteomes" id="UP001431532">
    <property type="component" value="Unassembled WGS sequence"/>
</dbReference>
<accession>A0AAW6U8X2</accession>
<evidence type="ECO:0000313" key="2">
    <source>
        <dbReference type="Proteomes" id="UP001431532"/>
    </source>
</evidence>
<dbReference type="AlphaFoldDB" id="A0AAW6U8X2"/>
<proteinExistence type="predicted"/>
<comment type="caution">
    <text evidence="1">The sequence shown here is derived from an EMBL/GenBank/DDBJ whole genome shotgun (WGS) entry which is preliminary data.</text>
</comment>
<dbReference type="EMBL" id="JASCXW010000006">
    <property type="protein sequence ID" value="MDI6452553.1"/>
    <property type="molecule type" value="Genomic_DNA"/>
</dbReference>
<organism evidence="1 2">
    <name type="scientific">Peloplasma aerotolerans</name>
    <dbReference type="NCBI Taxonomy" id="3044389"/>
    <lineage>
        <taxon>Bacteria</taxon>
        <taxon>Bacillati</taxon>
        <taxon>Mycoplasmatota</taxon>
        <taxon>Mollicutes</taxon>
        <taxon>Acholeplasmatales</taxon>
        <taxon>Acholeplasmataceae</taxon>
        <taxon>Peloplasma</taxon>
    </lineage>
</organism>
<name>A0AAW6U8X2_9MOLU</name>
<reference evidence="1" key="1">
    <citation type="submission" date="2023-05" db="EMBL/GenBank/DDBJ databases">
        <title>Mariniplasma microaerophilum sp. nov., a novel anaerobic mollicute isolated from terrestrial mud volcano, Taman Peninsula, Russia.</title>
        <authorList>
            <person name="Khomyakova M.A."/>
            <person name="Merkel A.Y."/>
            <person name="Slobodkin A.I."/>
        </authorList>
    </citation>
    <scope>NUCLEOTIDE SEQUENCE</scope>
    <source>
        <strain evidence="1">M4Ah</strain>
    </source>
</reference>
<sequence length="126" mass="14520">MKNQSKKFFRDVKKQADKAVDEVKQYTADTKELIEVYQTFKKASIKIKKVTSNFINLDLPIYGILDKDFETLTFRTKDTLEVDQVLQTGKHTLKVISIGEEIVEVPLMVNDVEHKVECKVATLKKV</sequence>
<dbReference type="RefSeq" id="WP_282838969.1">
    <property type="nucleotide sequence ID" value="NZ_JASCXW010000006.1"/>
</dbReference>
<evidence type="ECO:0000313" key="1">
    <source>
        <dbReference type="EMBL" id="MDI6452553.1"/>
    </source>
</evidence>
<protein>
    <submittedName>
        <fullName evidence="1">Uncharacterized protein</fullName>
    </submittedName>
</protein>
<keyword evidence="2" id="KW-1185">Reference proteome</keyword>